<dbReference type="AlphaFoldDB" id="A0A1A0DQ19"/>
<evidence type="ECO:0000313" key="1">
    <source>
        <dbReference type="EMBL" id="OAZ76936.1"/>
    </source>
</evidence>
<dbReference type="Proteomes" id="UP000093796">
    <property type="component" value="Unassembled WGS sequence"/>
</dbReference>
<gene>
    <name evidence="1" type="ORF">SRCM100623_00164</name>
</gene>
<organism evidence="1 2">
    <name type="scientific">Acetobacter pasteurianus</name>
    <name type="common">Acetobacter turbidans</name>
    <dbReference type="NCBI Taxonomy" id="438"/>
    <lineage>
        <taxon>Bacteria</taxon>
        <taxon>Pseudomonadati</taxon>
        <taxon>Pseudomonadota</taxon>
        <taxon>Alphaproteobacteria</taxon>
        <taxon>Acetobacterales</taxon>
        <taxon>Acetobacteraceae</taxon>
        <taxon>Acetobacter</taxon>
    </lineage>
</organism>
<comment type="caution">
    <text evidence="1">The sequence shown here is derived from an EMBL/GenBank/DDBJ whole genome shotgun (WGS) entry which is preliminary data.</text>
</comment>
<name>A0A1A0DQ19_ACEPA</name>
<reference evidence="1 2" key="1">
    <citation type="submission" date="2016-05" db="EMBL/GenBank/DDBJ databases">
        <title>Genome sequencing of Acetobacter pasteurianus strain SRCM100623.</title>
        <authorList>
            <person name="Song Y.R."/>
        </authorList>
    </citation>
    <scope>NUCLEOTIDE SEQUENCE [LARGE SCALE GENOMIC DNA]</scope>
    <source>
        <strain evidence="1 2">SRCM100623</strain>
    </source>
</reference>
<dbReference type="EMBL" id="LYUD01000001">
    <property type="protein sequence ID" value="OAZ76936.1"/>
    <property type="molecule type" value="Genomic_DNA"/>
</dbReference>
<evidence type="ECO:0000313" key="2">
    <source>
        <dbReference type="Proteomes" id="UP000093796"/>
    </source>
</evidence>
<proteinExistence type="predicted"/>
<sequence>MAKKAAYQAGSEPSHLMCFLYLTCLPMEFGKRAEAKAFKVKMYNFLGQRLHMPFRLVGTAPSLLRQGRAASVSSHSF</sequence>
<accession>A0A1A0DQ19</accession>
<protein>
    <submittedName>
        <fullName evidence="1">Uncharacterized protein</fullName>
    </submittedName>
</protein>